<dbReference type="CDD" id="cd11614">
    <property type="entry name" value="SAF_CpaB_FlgA_like"/>
    <property type="match status" value="1"/>
</dbReference>
<sequence length="398" mass="42705">MQLPSNGPSNINSGTLLIGMFAVTVGLAGTYVLRVALRQEPPPVVAEQPEPEPEPPKRITVPLASRDIPVGTELTLDDVALYRLTQTEIETLIGKQAFMTNPKQIIGKVLQSSMQRNDAFNTKNLLPAGKFPGVSKRLKPGLRAVTIQMSSENALVGFATPGQHVDVLFHYGQMNGHDNSQGTAYPGFYPAHHVFNSPGLRDYHGNRIGNGSGGDLSAFQNATSTLIQDAEILAIGMSSTPTDLASPLPREESVRVTLAVAPKQAEMIRVAKGHGELSLTLRGPEDNQFVSLVDPVTLDHIMDFDTTVHEMEIYRGTALSKVHFGTNQSIREQVFTNHAGGEDPETDSQVDQSPPSVPAGWPVMVPIQSPMLGYFASPSATTGATPNATSDAAPENDR</sequence>
<keyword evidence="2" id="KW-1133">Transmembrane helix</keyword>
<dbReference type="EMBL" id="JASZZN010000012">
    <property type="protein sequence ID" value="MDM4017212.1"/>
    <property type="molecule type" value="Genomic_DNA"/>
</dbReference>
<reference evidence="4 5" key="1">
    <citation type="submission" date="2023-06" db="EMBL/GenBank/DDBJ databases">
        <title>Roseiconus lacunae JC819 isolated from Gulf of Mannar region, Tamil Nadu.</title>
        <authorList>
            <person name="Pk S."/>
            <person name="Ch S."/>
            <person name="Ch V.R."/>
        </authorList>
    </citation>
    <scope>NUCLEOTIDE SEQUENCE [LARGE SCALE GENOMIC DNA]</scope>
    <source>
        <strain evidence="4 5">JC819</strain>
    </source>
</reference>
<feature type="transmembrane region" description="Helical" evidence="2">
    <location>
        <begin position="12"/>
        <end position="33"/>
    </location>
</feature>
<protein>
    <submittedName>
        <fullName evidence="4">Flp pilus assembly protein CpaB</fullName>
    </submittedName>
</protein>
<dbReference type="NCBIfam" id="TIGR03177">
    <property type="entry name" value="pilus_cpaB"/>
    <property type="match status" value="1"/>
</dbReference>
<dbReference type="Proteomes" id="UP001239462">
    <property type="component" value="Unassembled WGS sequence"/>
</dbReference>
<dbReference type="Pfam" id="PF16976">
    <property type="entry name" value="RcpC"/>
    <property type="match status" value="2"/>
</dbReference>
<comment type="caution">
    <text evidence="4">The sequence shown here is derived from an EMBL/GenBank/DDBJ whole genome shotgun (WGS) entry which is preliminary data.</text>
</comment>
<proteinExistence type="predicted"/>
<name>A0ABT7PL39_9BACT</name>
<organism evidence="4 5">
    <name type="scientific">Roseiconus lacunae</name>
    <dbReference type="NCBI Taxonomy" id="2605694"/>
    <lineage>
        <taxon>Bacteria</taxon>
        <taxon>Pseudomonadati</taxon>
        <taxon>Planctomycetota</taxon>
        <taxon>Planctomycetia</taxon>
        <taxon>Pirellulales</taxon>
        <taxon>Pirellulaceae</taxon>
        <taxon>Roseiconus</taxon>
    </lineage>
</organism>
<evidence type="ECO:0000259" key="3">
    <source>
        <dbReference type="SMART" id="SM00858"/>
    </source>
</evidence>
<feature type="domain" description="SAF" evidence="3">
    <location>
        <begin position="59"/>
        <end position="126"/>
    </location>
</feature>
<keyword evidence="5" id="KW-1185">Reference proteome</keyword>
<dbReference type="InterPro" id="IPR013974">
    <property type="entry name" value="SAF"/>
</dbReference>
<dbReference type="InterPro" id="IPR017592">
    <property type="entry name" value="Pilus_assmbl_Flp-typ_CpaB"/>
</dbReference>
<evidence type="ECO:0000313" key="4">
    <source>
        <dbReference type="EMBL" id="MDM4017212.1"/>
    </source>
</evidence>
<keyword evidence="2" id="KW-0812">Transmembrane</keyword>
<evidence type="ECO:0000256" key="1">
    <source>
        <dbReference type="SAM" id="MobiDB-lite"/>
    </source>
</evidence>
<dbReference type="RefSeq" id="WP_289164664.1">
    <property type="nucleotide sequence ID" value="NZ_JASZZN010000012.1"/>
</dbReference>
<evidence type="ECO:0000256" key="2">
    <source>
        <dbReference type="SAM" id="Phobius"/>
    </source>
</evidence>
<feature type="compositionally biased region" description="Polar residues" evidence="1">
    <location>
        <begin position="378"/>
        <end position="390"/>
    </location>
</feature>
<evidence type="ECO:0000313" key="5">
    <source>
        <dbReference type="Proteomes" id="UP001239462"/>
    </source>
</evidence>
<dbReference type="Pfam" id="PF08666">
    <property type="entry name" value="SAF"/>
    <property type="match status" value="1"/>
</dbReference>
<dbReference type="InterPro" id="IPR031571">
    <property type="entry name" value="RcpC_dom"/>
</dbReference>
<gene>
    <name evidence="4" type="primary">cpaB</name>
    <name evidence="4" type="ORF">QTN89_17330</name>
</gene>
<accession>A0ABT7PL39</accession>
<keyword evidence="2" id="KW-0472">Membrane</keyword>
<dbReference type="SMART" id="SM00858">
    <property type="entry name" value="SAF"/>
    <property type="match status" value="1"/>
</dbReference>
<feature type="region of interest" description="Disordered" evidence="1">
    <location>
        <begin position="338"/>
        <end position="398"/>
    </location>
</feature>